<name>A0A9D0Z3X1_9FIRM</name>
<feature type="transmembrane region" description="Helical" evidence="1">
    <location>
        <begin position="441"/>
        <end position="464"/>
    </location>
</feature>
<dbReference type="InterPro" id="IPR018580">
    <property type="entry name" value="Uncharacterised_YfhO"/>
</dbReference>
<dbReference type="EMBL" id="DVFK01000119">
    <property type="protein sequence ID" value="HIQ68669.1"/>
    <property type="molecule type" value="Genomic_DNA"/>
</dbReference>
<feature type="transmembrane region" description="Helical" evidence="1">
    <location>
        <begin position="80"/>
        <end position="99"/>
    </location>
</feature>
<keyword evidence="1" id="KW-0812">Transmembrane</keyword>
<feature type="transmembrane region" description="Helical" evidence="1">
    <location>
        <begin position="333"/>
        <end position="351"/>
    </location>
</feature>
<feature type="transmembrane region" description="Helical" evidence="1">
    <location>
        <begin position="230"/>
        <end position="247"/>
    </location>
</feature>
<accession>A0A9D0Z3X1</accession>
<reference evidence="2" key="1">
    <citation type="submission" date="2020-10" db="EMBL/GenBank/DDBJ databases">
        <authorList>
            <person name="Gilroy R."/>
        </authorList>
    </citation>
    <scope>NUCLEOTIDE SEQUENCE</scope>
    <source>
        <strain evidence="2">13361</strain>
    </source>
</reference>
<organism evidence="2 3">
    <name type="scientific">Candidatus Faecousia excrementigallinarum</name>
    <dbReference type="NCBI Taxonomy" id="2840806"/>
    <lineage>
        <taxon>Bacteria</taxon>
        <taxon>Bacillati</taxon>
        <taxon>Bacillota</taxon>
        <taxon>Clostridia</taxon>
        <taxon>Eubacteriales</taxon>
        <taxon>Oscillospiraceae</taxon>
        <taxon>Faecousia</taxon>
    </lineage>
</organism>
<feature type="transmembrane region" description="Helical" evidence="1">
    <location>
        <begin position="136"/>
        <end position="153"/>
    </location>
</feature>
<protein>
    <submittedName>
        <fullName evidence="2">YfhO family protein</fullName>
    </submittedName>
</protein>
<keyword evidence="1" id="KW-0472">Membrane</keyword>
<feature type="transmembrane region" description="Helical" evidence="1">
    <location>
        <begin position="105"/>
        <end position="127"/>
    </location>
</feature>
<dbReference type="Proteomes" id="UP000886796">
    <property type="component" value="Unassembled WGS sequence"/>
</dbReference>
<dbReference type="PANTHER" id="PTHR38454:SF1">
    <property type="entry name" value="INTEGRAL MEMBRANE PROTEIN"/>
    <property type="match status" value="1"/>
</dbReference>
<dbReference type="PANTHER" id="PTHR38454">
    <property type="entry name" value="INTEGRAL MEMBRANE PROTEIN-RELATED"/>
    <property type="match status" value="1"/>
</dbReference>
<feature type="transmembrane region" description="Helical" evidence="1">
    <location>
        <begin position="891"/>
        <end position="910"/>
    </location>
</feature>
<evidence type="ECO:0000313" key="2">
    <source>
        <dbReference type="EMBL" id="HIQ68669.1"/>
    </source>
</evidence>
<feature type="transmembrane region" description="Helical" evidence="1">
    <location>
        <begin position="496"/>
        <end position="519"/>
    </location>
</feature>
<feature type="transmembrane region" description="Helical" evidence="1">
    <location>
        <begin position="306"/>
        <end position="324"/>
    </location>
</feature>
<feature type="transmembrane region" description="Helical" evidence="1">
    <location>
        <begin position="12"/>
        <end position="31"/>
    </location>
</feature>
<sequence length="926" mass="104400">MKLPQLKKIKWNYIALAFAIPCLGMLCLMLIAGCSPFGGLSMLYSDMYHQYYPFFVAYRRALLSGDSLLYSWNVGMGMDYLGLISYYLASPLNLLSVLVPESWLLPLFSLLLPLRLGLAGMFFAIFLKKIFHKDDLSISIFGALYALCAWALGYQWNLMWLDTFALLPLVILGEISLLRNRKFLLYTLTLFLSVFSNYYVGFFTCIFVFLSFVCYEICCWQGFKRFFTDLLWMALFSVIAIAMTAILELPALTALQTTQSAVNQFPKGLKLNIADKNTWLGLLDAMRQVAGNMNGGITPTFKEGLPNLYCGVITTLLAMVFLTCPQIHLRDKLCSLGLLLFFSLSFILRQLDYIWHGFHFPNMIPYRFSFLFSFVLLVMAYRAWLLRRKFQTWQIIIGGILSLNIFFCSEALSDFTELLTGKVSFLPADSLENIFLNIGTFASHCSFVAYNLIFLGVYFFFLFYSARRKPVSEETAPAAFAARRNHWVLSRRTCSYLLLAAVGLELVFNLINFGVSFSFTNVGLYSYPRGGEDTADIIAIMQEREKNTLFYRAEMTHSQTLNDGALNNYNGISTFTSSANVRVTRFMQALGYGAKDTYNRYCFEDSSPVANLFLNLQYMIERDGNVIENTYFDDLHYKGNVHLLENNAYLPLGFLTEAELKDLEFTSGSPFIFQNNLIKAATGMEEDVWTFVQGDYLSVQSSDVTINSFSSTGYCSYDAPSGGTISYNYTADKEGFLCINLNLPKRNSFRVLKNGTRLYSETYSLPQMLAVSDVVPGDVITIELTCASGENSNMTVNAAILDETLFRQAHSILAASTLELTEFSNTKISGLIQCNRDGLLYTSIPQNGNWSATVDGKPAEIVLVGDAMVALELTEGYHEIQFTYHNAAFSLGWKVSLGAAVLLAGLYFLLYKPKRLIGKYEKPRKA</sequence>
<feature type="transmembrane region" description="Helical" evidence="1">
    <location>
        <begin position="363"/>
        <end position="381"/>
    </location>
</feature>
<reference evidence="2" key="2">
    <citation type="journal article" date="2021" name="PeerJ">
        <title>Extensive microbial diversity within the chicken gut microbiome revealed by metagenomics and culture.</title>
        <authorList>
            <person name="Gilroy R."/>
            <person name="Ravi A."/>
            <person name="Getino M."/>
            <person name="Pursley I."/>
            <person name="Horton D.L."/>
            <person name="Alikhan N.F."/>
            <person name="Baker D."/>
            <person name="Gharbi K."/>
            <person name="Hall N."/>
            <person name="Watson M."/>
            <person name="Adriaenssens E.M."/>
            <person name="Foster-Nyarko E."/>
            <person name="Jarju S."/>
            <person name="Secka A."/>
            <person name="Antonio M."/>
            <person name="Oren A."/>
            <person name="Chaudhuri R.R."/>
            <person name="La Ragione R."/>
            <person name="Hildebrand F."/>
            <person name="Pallen M.J."/>
        </authorList>
    </citation>
    <scope>NUCLEOTIDE SEQUENCE</scope>
    <source>
        <strain evidence="2">13361</strain>
    </source>
</reference>
<feature type="transmembrane region" description="Helical" evidence="1">
    <location>
        <begin position="393"/>
        <end position="412"/>
    </location>
</feature>
<comment type="caution">
    <text evidence="2">The sequence shown here is derived from an EMBL/GenBank/DDBJ whole genome shotgun (WGS) entry which is preliminary data.</text>
</comment>
<dbReference type="AlphaFoldDB" id="A0A9D0Z3X1"/>
<keyword evidence="1" id="KW-1133">Transmembrane helix</keyword>
<feature type="transmembrane region" description="Helical" evidence="1">
    <location>
        <begin position="159"/>
        <end position="178"/>
    </location>
</feature>
<feature type="transmembrane region" description="Helical" evidence="1">
    <location>
        <begin position="183"/>
        <end position="200"/>
    </location>
</feature>
<evidence type="ECO:0000313" key="3">
    <source>
        <dbReference type="Proteomes" id="UP000886796"/>
    </source>
</evidence>
<dbReference type="PROSITE" id="PS51257">
    <property type="entry name" value="PROKAR_LIPOPROTEIN"/>
    <property type="match status" value="1"/>
</dbReference>
<evidence type="ECO:0000256" key="1">
    <source>
        <dbReference type="SAM" id="Phobius"/>
    </source>
</evidence>
<proteinExistence type="predicted"/>
<gene>
    <name evidence="2" type="ORF">IAB74_09205</name>
</gene>
<dbReference type="Pfam" id="PF09586">
    <property type="entry name" value="YfhO"/>
    <property type="match status" value="1"/>
</dbReference>